<evidence type="ECO:0000256" key="1">
    <source>
        <dbReference type="ARBA" id="ARBA00004496"/>
    </source>
</evidence>
<keyword evidence="9" id="KW-1185">Reference proteome</keyword>
<comment type="caution">
    <text evidence="8">The sequence shown here is derived from an EMBL/GenBank/DDBJ whole genome shotgun (WGS) entry which is preliminary data.</text>
</comment>
<protein>
    <submittedName>
        <fullName evidence="8">Tudor domain-containing protein 5</fullName>
    </submittedName>
</protein>
<dbReference type="EMBL" id="BMAO01019250">
    <property type="protein sequence ID" value="GFR29336.1"/>
    <property type="molecule type" value="Genomic_DNA"/>
</dbReference>
<dbReference type="GO" id="GO:0007283">
    <property type="term" value="P:spermatogenesis"/>
    <property type="evidence" value="ECO:0007669"/>
    <property type="project" value="UniProtKB-KW"/>
</dbReference>
<keyword evidence="4" id="KW-0744">Spermatogenesis</keyword>
<feature type="domain" description="Tudor" evidence="6">
    <location>
        <begin position="421"/>
        <end position="455"/>
    </location>
</feature>
<feature type="non-terminal residue" evidence="8">
    <location>
        <position position="1"/>
    </location>
</feature>
<gene>
    <name evidence="8" type="primary">tdrd5</name>
    <name evidence="8" type="ORF">TNCT_248891</name>
</gene>
<name>A0A8X6M084_TRICU</name>
<feature type="domain" description="HTH OST-type" evidence="7">
    <location>
        <begin position="245"/>
        <end position="318"/>
    </location>
</feature>
<dbReference type="PANTHER" id="PTHR22948:SF29">
    <property type="entry name" value="FI02030P-RELATED"/>
    <property type="match status" value="1"/>
</dbReference>
<comment type="subcellular location">
    <subcellularLocation>
        <location evidence="1">Cytoplasm</location>
    </subcellularLocation>
</comment>
<dbReference type="AlphaFoldDB" id="A0A8X6M084"/>
<dbReference type="Gene3D" id="2.30.30.140">
    <property type="match status" value="1"/>
</dbReference>
<evidence type="ECO:0000256" key="2">
    <source>
        <dbReference type="ARBA" id="ARBA00022490"/>
    </source>
</evidence>
<dbReference type="Proteomes" id="UP000887116">
    <property type="component" value="Unassembled WGS sequence"/>
</dbReference>
<evidence type="ECO:0000256" key="4">
    <source>
        <dbReference type="ARBA" id="ARBA00022871"/>
    </source>
</evidence>
<organism evidence="8 9">
    <name type="scientific">Trichonephila clavata</name>
    <name type="common">Joro spider</name>
    <name type="synonym">Nephila clavata</name>
    <dbReference type="NCBI Taxonomy" id="2740835"/>
    <lineage>
        <taxon>Eukaryota</taxon>
        <taxon>Metazoa</taxon>
        <taxon>Ecdysozoa</taxon>
        <taxon>Arthropoda</taxon>
        <taxon>Chelicerata</taxon>
        <taxon>Arachnida</taxon>
        <taxon>Araneae</taxon>
        <taxon>Araneomorphae</taxon>
        <taxon>Entelegynae</taxon>
        <taxon>Araneoidea</taxon>
        <taxon>Nephilidae</taxon>
        <taxon>Trichonephila</taxon>
    </lineage>
</organism>
<dbReference type="Gene3D" id="2.40.50.90">
    <property type="match status" value="1"/>
</dbReference>
<evidence type="ECO:0000313" key="8">
    <source>
        <dbReference type="EMBL" id="GFR29336.1"/>
    </source>
</evidence>
<evidence type="ECO:0000256" key="3">
    <source>
        <dbReference type="ARBA" id="ARBA00022737"/>
    </source>
</evidence>
<keyword evidence="2" id="KW-0963">Cytoplasm</keyword>
<dbReference type="Pfam" id="PF12872">
    <property type="entry name" value="OST-HTH"/>
    <property type="match status" value="2"/>
</dbReference>
<dbReference type="InterPro" id="IPR041966">
    <property type="entry name" value="LOTUS-like"/>
</dbReference>
<dbReference type="GO" id="GO:0030154">
    <property type="term" value="P:cell differentiation"/>
    <property type="evidence" value="ECO:0007669"/>
    <property type="project" value="UniProtKB-ARBA"/>
</dbReference>
<accession>A0A8X6M084</accession>
<dbReference type="CDD" id="cd09972">
    <property type="entry name" value="LOTUS_TDRD_OSKAR"/>
    <property type="match status" value="1"/>
</dbReference>
<dbReference type="InterPro" id="IPR025605">
    <property type="entry name" value="OST-HTH/LOTUS_dom"/>
</dbReference>
<sequence>LLFIKGIMGQLNLDYVKKEIRSVLISAKEGLTLKEFLKEYRSLVGKRLPTRELGYSTDINLLNSIPDVVRVQEKRDGSVFLKGIADETTEHIQKLVLKQKCVKKKTPNKGYVTNITRHNQISAAVNVDRYRPFVPALLRAEIIQIVKQHPQGIGYPTLTFEYNKTFSKNLNLMWLSSNPAERLEKLVNAVPELKLITIGNSQKLCCVDNDQDVPEETDVTRSKHQNMKDTVPMSSPTSQPLSLVIPMSVRRNIERVLKLYSKGILDKHFPILYQKCTNQVLDLHDLGFTSLIDLTDALPEIFLRAKGNNQDWLLFHVDNSKYVPENLEISNIKTFSDTYVSEKGVLKDIASPSLKYIQPNLPVEIETKFIPVFISAIINPNCFWFQLHTKEAVQRLKSLEKEMENFYNKLSSGMYKIANSDVTVGAICATFCKDDSQWYRTVIAALPTIDDAIVS</sequence>
<dbReference type="OrthoDB" id="6435475at2759"/>
<dbReference type="InterPro" id="IPR002999">
    <property type="entry name" value="Tudor"/>
</dbReference>
<dbReference type="Gene3D" id="3.30.420.610">
    <property type="entry name" value="LOTUS domain-like"/>
    <property type="match status" value="2"/>
</dbReference>
<dbReference type="PROSITE" id="PS51644">
    <property type="entry name" value="HTH_OST"/>
    <property type="match status" value="2"/>
</dbReference>
<evidence type="ECO:0000259" key="6">
    <source>
        <dbReference type="PROSITE" id="PS50304"/>
    </source>
</evidence>
<keyword evidence="4" id="KW-0221">Differentiation</keyword>
<keyword evidence="3" id="KW-0677">Repeat</keyword>
<evidence type="ECO:0000313" key="9">
    <source>
        <dbReference type="Proteomes" id="UP000887116"/>
    </source>
</evidence>
<dbReference type="InterPro" id="IPR050621">
    <property type="entry name" value="Tudor_domain_containing"/>
</dbReference>
<proteinExistence type="predicted"/>
<evidence type="ECO:0000259" key="7">
    <source>
        <dbReference type="PROSITE" id="PS51644"/>
    </source>
</evidence>
<dbReference type="PROSITE" id="PS50304">
    <property type="entry name" value="TUDOR"/>
    <property type="match status" value="1"/>
</dbReference>
<dbReference type="Pfam" id="PF00567">
    <property type="entry name" value="TUDOR"/>
    <property type="match status" value="1"/>
</dbReference>
<dbReference type="InterPro" id="IPR035437">
    <property type="entry name" value="SNase_OB-fold_sf"/>
</dbReference>
<reference evidence="8" key="1">
    <citation type="submission" date="2020-07" db="EMBL/GenBank/DDBJ databases">
        <title>Multicomponent nature underlies the extraordinary mechanical properties of spider dragline silk.</title>
        <authorList>
            <person name="Kono N."/>
            <person name="Nakamura H."/>
            <person name="Mori M."/>
            <person name="Yoshida Y."/>
            <person name="Ohtoshi R."/>
            <person name="Malay A.D."/>
            <person name="Moran D.A.P."/>
            <person name="Tomita M."/>
            <person name="Numata K."/>
            <person name="Arakawa K."/>
        </authorList>
    </citation>
    <scope>NUCLEOTIDE SEQUENCE</scope>
</reference>
<dbReference type="GO" id="GO:0005737">
    <property type="term" value="C:cytoplasm"/>
    <property type="evidence" value="ECO:0007669"/>
    <property type="project" value="UniProtKB-SubCell"/>
</dbReference>
<feature type="region of interest" description="Disordered" evidence="5">
    <location>
        <begin position="218"/>
        <end position="238"/>
    </location>
</feature>
<evidence type="ECO:0000256" key="5">
    <source>
        <dbReference type="SAM" id="MobiDB-lite"/>
    </source>
</evidence>
<feature type="domain" description="HTH OST-type" evidence="7">
    <location>
        <begin position="12"/>
        <end position="85"/>
    </location>
</feature>
<dbReference type="PANTHER" id="PTHR22948">
    <property type="entry name" value="TUDOR DOMAIN CONTAINING PROTEIN"/>
    <property type="match status" value="1"/>
</dbReference>